<evidence type="ECO:0000313" key="5">
    <source>
        <dbReference type="EMBL" id="KKU22556.1"/>
    </source>
</evidence>
<dbReference type="Pfam" id="PF17762">
    <property type="entry name" value="HTH_ParB"/>
    <property type="match status" value="1"/>
</dbReference>
<evidence type="ECO:0000256" key="3">
    <source>
        <dbReference type="ARBA" id="ARBA00023125"/>
    </source>
</evidence>
<dbReference type="GO" id="GO:0005694">
    <property type="term" value="C:chromosome"/>
    <property type="evidence" value="ECO:0007669"/>
    <property type="project" value="TreeGrafter"/>
</dbReference>
<evidence type="ECO:0000256" key="1">
    <source>
        <dbReference type="ARBA" id="ARBA00006295"/>
    </source>
</evidence>
<gene>
    <name evidence="5" type="ORF">UX33_C0010G0003</name>
</gene>
<dbReference type="InterPro" id="IPR050336">
    <property type="entry name" value="Chromosome_partition/occlusion"/>
</dbReference>
<comment type="caution">
    <text evidence="5">The sequence shown here is derived from an EMBL/GenBank/DDBJ whole genome shotgun (WGS) entry which is preliminary data.</text>
</comment>
<dbReference type="InterPro" id="IPR036086">
    <property type="entry name" value="ParB/Sulfiredoxin_sf"/>
</dbReference>
<dbReference type="NCBIfam" id="TIGR00180">
    <property type="entry name" value="parB_part"/>
    <property type="match status" value="1"/>
</dbReference>
<dbReference type="GO" id="GO:0003677">
    <property type="term" value="F:DNA binding"/>
    <property type="evidence" value="ECO:0007669"/>
    <property type="project" value="UniProtKB-KW"/>
</dbReference>
<dbReference type="Pfam" id="PF23552">
    <property type="entry name" value="ParB_C"/>
    <property type="match status" value="1"/>
</dbReference>
<dbReference type="PANTHER" id="PTHR33375">
    <property type="entry name" value="CHROMOSOME-PARTITIONING PROTEIN PARB-RELATED"/>
    <property type="match status" value="1"/>
</dbReference>
<dbReference type="InterPro" id="IPR057240">
    <property type="entry name" value="ParB_dimer_C"/>
</dbReference>
<dbReference type="InterPro" id="IPR004437">
    <property type="entry name" value="ParB/RepB/Spo0J"/>
</dbReference>
<dbReference type="InterPro" id="IPR041468">
    <property type="entry name" value="HTH_ParB/Spo0J"/>
</dbReference>
<comment type="similarity">
    <text evidence="1">Belongs to the ParB family.</text>
</comment>
<dbReference type="SUPFAM" id="SSF109709">
    <property type="entry name" value="KorB DNA-binding domain-like"/>
    <property type="match status" value="1"/>
</dbReference>
<dbReference type="PROSITE" id="PS50943">
    <property type="entry name" value="HTH_CROC1"/>
    <property type="match status" value="1"/>
</dbReference>
<protein>
    <submittedName>
        <fullName evidence="5">ParB partition protein</fullName>
    </submittedName>
</protein>
<dbReference type="EMBL" id="LCLU01000010">
    <property type="protein sequence ID" value="KKU22556.1"/>
    <property type="molecule type" value="Genomic_DNA"/>
</dbReference>
<dbReference type="SMART" id="SM00470">
    <property type="entry name" value="ParB"/>
    <property type="match status" value="1"/>
</dbReference>
<dbReference type="GO" id="GO:0007059">
    <property type="term" value="P:chromosome segregation"/>
    <property type="evidence" value="ECO:0007669"/>
    <property type="project" value="UniProtKB-KW"/>
</dbReference>
<keyword evidence="2" id="KW-0159">Chromosome partition</keyword>
<evidence type="ECO:0000256" key="2">
    <source>
        <dbReference type="ARBA" id="ARBA00022829"/>
    </source>
</evidence>
<dbReference type="Gene3D" id="3.90.1530.30">
    <property type="match status" value="1"/>
</dbReference>
<organism evidence="5 6">
    <name type="scientific">Candidatus Azambacteria bacterium GW2011_GWC1_46_13</name>
    <dbReference type="NCBI Taxonomy" id="1618619"/>
    <lineage>
        <taxon>Bacteria</taxon>
        <taxon>Candidatus Azamiibacteriota</taxon>
    </lineage>
</organism>
<accession>A0A0G1NQ59</accession>
<dbReference type="InterPro" id="IPR003115">
    <property type="entry name" value="ParB_N"/>
</dbReference>
<dbReference type="Pfam" id="PF02195">
    <property type="entry name" value="ParB_N"/>
    <property type="match status" value="1"/>
</dbReference>
<name>A0A0G1NQ59_9BACT</name>
<dbReference type="PANTHER" id="PTHR33375:SF1">
    <property type="entry name" value="CHROMOSOME-PARTITIONING PROTEIN PARB-RELATED"/>
    <property type="match status" value="1"/>
</dbReference>
<dbReference type="SUPFAM" id="SSF110849">
    <property type="entry name" value="ParB/Sulfiredoxin"/>
    <property type="match status" value="1"/>
</dbReference>
<dbReference type="InterPro" id="IPR001387">
    <property type="entry name" value="Cro/C1-type_HTH"/>
</dbReference>
<dbReference type="CDD" id="cd16393">
    <property type="entry name" value="SPO0J_N"/>
    <property type="match status" value="1"/>
</dbReference>
<feature type="domain" description="HTH cro/C1-type" evidence="4">
    <location>
        <begin position="150"/>
        <end position="178"/>
    </location>
</feature>
<evidence type="ECO:0000313" key="6">
    <source>
        <dbReference type="Proteomes" id="UP000034569"/>
    </source>
</evidence>
<dbReference type="AlphaFoldDB" id="A0A0G1NQ59"/>
<dbReference type="FunFam" id="1.10.10.2830:FF:000001">
    <property type="entry name" value="Chromosome partitioning protein ParB"/>
    <property type="match status" value="1"/>
</dbReference>
<keyword evidence="3" id="KW-0238">DNA-binding</keyword>
<dbReference type="Gene3D" id="1.10.10.2830">
    <property type="match status" value="1"/>
</dbReference>
<dbReference type="FunFam" id="3.90.1530.30:FF:000001">
    <property type="entry name" value="Chromosome partitioning protein ParB"/>
    <property type="match status" value="1"/>
</dbReference>
<proteinExistence type="inferred from homology"/>
<evidence type="ECO:0000259" key="4">
    <source>
        <dbReference type="PROSITE" id="PS50943"/>
    </source>
</evidence>
<reference evidence="5 6" key="1">
    <citation type="journal article" date="2015" name="Nature">
        <title>rRNA introns, odd ribosomes, and small enigmatic genomes across a large radiation of phyla.</title>
        <authorList>
            <person name="Brown C.T."/>
            <person name="Hug L.A."/>
            <person name="Thomas B.C."/>
            <person name="Sharon I."/>
            <person name="Castelle C.J."/>
            <person name="Singh A."/>
            <person name="Wilkins M.J."/>
            <person name="Williams K.H."/>
            <person name="Banfield J.F."/>
        </authorList>
    </citation>
    <scope>NUCLEOTIDE SEQUENCE [LARGE SCALE GENOMIC DNA]</scope>
</reference>
<dbReference type="Proteomes" id="UP000034569">
    <property type="component" value="Unassembled WGS sequence"/>
</dbReference>
<sequence length="301" mass="33641">MTKPILGRGLASLIPPRETELEKFKKTVESEKVKESVFSIEIEKIKANPQQPRSDFDGEGLAELANSIREYGILQPLVAAKIETESPIGMRVEYQLIAGERRLRAAKLAGLKQVPVIVRTSAGERQKLELALIENIQRRDLNPIEKALAFQRLMKEFGFSQKEVADKIGKSREAIANLVRLLGLPIEIQKALREAKISEGHARAILAVENSQKQVAFLDEILKNNLSVRQSEELSRQLASVRSGSPHGRPKDPEVRALESRLEEILGTKVNINKRGEKGKIIIGFYSQDELNGIIDKIMEA</sequence>